<dbReference type="SUPFAM" id="SSF52540">
    <property type="entry name" value="P-loop containing nucleoside triphosphate hydrolases"/>
    <property type="match status" value="1"/>
</dbReference>
<gene>
    <name evidence="10" type="ORF">AB4874_10375</name>
</gene>
<dbReference type="InterPro" id="IPR003593">
    <property type="entry name" value="AAA+_ATPase"/>
</dbReference>
<reference evidence="10 11" key="1">
    <citation type="journal article" date="2011" name="Int. J. Syst. Evol. Microbiol.">
        <title>Zhongshania antarctica gen. nov., sp. nov. and Zhongshania guokunii sp. nov., gammaproteobacteria respectively isolated from coastal attached (fast) ice and surface seawater of the Antarctic.</title>
        <authorList>
            <person name="Li H.J."/>
            <person name="Zhang X.Y."/>
            <person name="Chen C.X."/>
            <person name="Zhang Y.J."/>
            <person name="Gao Z.M."/>
            <person name="Yu Y."/>
            <person name="Chen X.L."/>
            <person name="Chen B."/>
            <person name="Zhang Y.Z."/>
        </authorList>
    </citation>
    <scope>NUCLEOTIDE SEQUENCE [LARGE SCALE GENOMIC DNA]</scope>
    <source>
        <strain evidence="10 11">15-R06ZXC-3</strain>
    </source>
</reference>
<comment type="caution">
    <text evidence="10">The sequence shown here is derived from an EMBL/GenBank/DDBJ whole genome shotgun (WGS) entry which is preliminary data.</text>
</comment>
<name>A0ABV3TLE9_9RHOB</name>
<feature type="transmembrane region" description="Helical" evidence="7">
    <location>
        <begin position="129"/>
        <end position="153"/>
    </location>
</feature>
<keyword evidence="4" id="KW-0067">ATP-binding</keyword>
<dbReference type="Proteomes" id="UP001557465">
    <property type="component" value="Unassembled WGS sequence"/>
</dbReference>
<dbReference type="SUPFAM" id="SSF90123">
    <property type="entry name" value="ABC transporter transmembrane region"/>
    <property type="match status" value="1"/>
</dbReference>
<dbReference type="InterPro" id="IPR036640">
    <property type="entry name" value="ABC1_TM_sf"/>
</dbReference>
<evidence type="ECO:0000313" key="11">
    <source>
        <dbReference type="Proteomes" id="UP001557465"/>
    </source>
</evidence>
<comment type="subcellular location">
    <subcellularLocation>
        <location evidence="1">Cell membrane</location>
        <topology evidence="1">Multi-pass membrane protein</topology>
    </subcellularLocation>
</comment>
<feature type="domain" description="ABC transporter" evidence="8">
    <location>
        <begin position="331"/>
        <end position="567"/>
    </location>
</feature>
<keyword evidence="11" id="KW-1185">Reference proteome</keyword>
<keyword evidence="5 7" id="KW-1133">Transmembrane helix</keyword>
<organism evidence="10 11">
    <name type="scientific">Thioclava arctica</name>
    <dbReference type="NCBI Taxonomy" id="3238301"/>
    <lineage>
        <taxon>Bacteria</taxon>
        <taxon>Pseudomonadati</taxon>
        <taxon>Pseudomonadota</taxon>
        <taxon>Alphaproteobacteria</taxon>
        <taxon>Rhodobacterales</taxon>
        <taxon>Paracoccaceae</taxon>
        <taxon>Thioclava</taxon>
    </lineage>
</organism>
<feature type="transmembrane region" description="Helical" evidence="7">
    <location>
        <begin position="256"/>
        <end position="281"/>
    </location>
</feature>
<dbReference type="InterPro" id="IPR010128">
    <property type="entry name" value="ATPase_T1SS_PrtD-like"/>
</dbReference>
<dbReference type="EMBL" id="JBFRYC010000005">
    <property type="protein sequence ID" value="MEX1662052.1"/>
    <property type="molecule type" value="Genomic_DNA"/>
</dbReference>
<evidence type="ECO:0000259" key="8">
    <source>
        <dbReference type="PROSITE" id="PS50893"/>
    </source>
</evidence>
<evidence type="ECO:0000256" key="3">
    <source>
        <dbReference type="ARBA" id="ARBA00022741"/>
    </source>
</evidence>
<dbReference type="Pfam" id="PF00664">
    <property type="entry name" value="ABC_membrane"/>
    <property type="match status" value="1"/>
</dbReference>
<dbReference type="InterPro" id="IPR027417">
    <property type="entry name" value="P-loop_NTPase"/>
</dbReference>
<evidence type="ECO:0000256" key="7">
    <source>
        <dbReference type="SAM" id="Phobius"/>
    </source>
</evidence>
<evidence type="ECO:0000256" key="6">
    <source>
        <dbReference type="ARBA" id="ARBA00023136"/>
    </source>
</evidence>
<dbReference type="InterPro" id="IPR003439">
    <property type="entry name" value="ABC_transporter-like_ATP-bd"/>
</dbReference>
<evidence type="ECO:0000259" key="9">
    <source>
        <dbReference type="PROSITE" id="PS50929"/>
    </source>
</evidence>
<sequence length="574" mass="61597">MTKDKSSREMMVPLWESAWALVGVAVFSATINVLMLTGPLFMLQVYDRVLGSRSTSTLIVLFGMVAFVFTTMGILDFSRGRVLARIGAKLHARLDERVCRAVLRQAEHPAARARPSSALRDLAQIQGMFAAPAFGTIFDLPWTPLFLGVLFLFHPLMGWFAVAGTILILLLAVANQVLTKQSQLAALRALDEAEMRSAAMRNEIETVLSLGMRASLMRRRNTASDNALKARIRASDLGGGITATTKSLRILLQSAMLALGAWLVLQNALSAGAMIAGSVLLGRALGPVEQTVAQWPQIQRAWSARKSLSSLLAALPDTDKPMDLPAPKARLVVKNLAIAPPGGRATTLQGLQFAAKAGDTIAVIGPSASGKSTLARALVGLWPPAQGEIRLDGAKLDQYDPDRLGRLLGYLPQDIVLFDGTVAENIARFARNTDPRAVVAAAQAAAAHDLILSLPHGYNTLVTDGGKELSGGQRQRIGLARAFYGNPIMLVLDEPNSALDDEGIRALNQAIATARRGGKITFVMSHRRSALAHCNLVLMIDAGHVRAFGPRDEVLVQMMNAAPDAMQPRKRAQA</sequence>
<dbReference type="SMART" id="SM00382">
    <property type="entry name" value="AAA"/>
    <property type="match status" value="1"/>
</dbReference>
<feature type="domain" description="ABC transmembrane type-1" evidence="9">
    <location>
        <begin position="22"/>
        <end position="300"/>
    </location>
</feature>
<dbReference type="Pfam" id="PF00005">
    <property type="entry name" value="ABC_tran"/>
    <property type="match status" value="1"/>
</dbReference>
<keyword evidence="6 7" id="KW-0472">Membrane</keyword>
<dbReference type="Gene3D" id="3.40.50.300">
    <property type="entry name" value="P-loop containing nucleotide triphosphate hydrolases"/>
    <property type="match status" value="1"/>
</dbReference>
<dbReference type="RefSeq" id="WP_368391929.1">
    <property type="nucleotide sequence ID" value="NZ_JBFRYC010000005.1"/>
</dbReference>
<evidence type="ECO:0000256" key="1">
    <source>
        <dbReference type="ARBA" id="ARBA00004651"/>
    </source>
</evidence>
<evidence type="ECO:0000313" key="10">
    <source>
        <dbReference type="EMBL" id="MEX1662052.1"/>
    </source>
</evidence>
<evidence type="ECO:0000256" key="2">
    <source>
        <dbReference type="ARBA" id="ARBA00022692"/>
    </source>
</evidence>
<dbReference type="NCBIfam" id="TIGR01842">
    <property type="entry name" value="type_I_sec_PrtD"/>
    <property type="match status" value="1"/>
</dbReference>
<dbReference type="PANTHER" id="PTHR24221:SF654">
    <property type="entry name" value="ATP-BINDING CASSETTE SUB-FAMILY B MEMBER 6"/>
    <property type="match status" value="1"/>
</dbReference>
<feature type="transmembrane region" description="Helical" evidence="7">
    <location>
        <begin position="12"/>
        <end position="35"/>
    </location>
</feature>
<dbReference type="InterPro" id="IPR011527">
    <property type="entry name" value="ABC1_TM_dom"/>
</dbReference>
<evidence type="ECO:0000256" key="5">
    <source>
        <dbReference type="ARBA" id="ARBA00022989"/>
    </source>
</evidence>
<protein>
    <submittedName>
        <fullName evidence="10">Type I secretion system permease/ATPase</fullName>
    </submittedName>
</protein>
<dbReference type="PROSITE" id="PS50893">
    <property type="entry name" value="ABC_TRANSPORTER_2"/>
    <property type="match status" value="1"/>
</dbReference>
<feature type="transmembrane region" description="Helical" evidence="7">
    <location>
        <begin position="55"/>
        <end position="75"/>
    </location>
</feature>
<dbReference type="PANTHER" id="PTHR24221">
    <property type="entry name" value="ATP-BINDING CASSETTE SUB-FAMILY B"/>
    <property type="match status" value="1"/>
</dbReference>
<proteinExistence type="predicted"/>
<dbReference type="InterPro" id="IPR017871">
    <property type="entry name" value="ABC_transporter-like_CS"/>
</dbReference>
<keyword evidence="2 7" id="KW-0812">Transmembrane</keyword>
<dbReference type="PROSITE" id="PS00211">
    <property type="entry name" value="ABC_TRANSPORTER_1"/>
    <property type="match status" value="1"/>
</dbReference>
<accession>A0ABV3TLE9</accession>
<keyword evidence="3" id="KW-0547">Nucleotide-binding</keyword>
<dbReference type="Gene3D" id="1.20.1560.10">
    <property type="entry name" value="ABC transporter type 1, transmembrane domain"/>
    <property type="match status" value="1"/>
</dbReference>
<dbReference type="PROSITE" id="PS50929">
    <property type="entry name" value="ABC_TM1F"/>
    <property type="match status" value="1"/>
</dbReference>
<dbReference type="InterPro" id="IPR039421">
    <property type="entry name" value="Type_1_exporter"/>
</dbReference>
<evidence type="ECO:0000256" key="4">
    <source>
        <dbReference type="ARBA" id="ARBA00022840"/>
    </source>
</evidence>
<feature type="transmembrane region" description="Helical" evidence="7">
    <location>
        <begin position="159"/>
        <end position="178"/>
    </location>
</feature>